<dbReference type="EMBL" id="BMAT01002659">
    <property type="protein sequence ID" value="GFS11127.1"/>
    <property type="molecule type" value="Genomic_DNA"/>
</dbReference>
<feature type="region of interest" description="Disordered" evidence="1">
    <location>
        <begin position="985"/>
        <end position="1006"/>
    </location>
</feature>
<dbReference type="Proteomes" id="UP000762676">
    <property type="component" value="Unassembled WGS sequence"/>
</dbReference>
<feature type="compositionally biased region" description="Basic and acidic residues" evidence="1">
    <location>
        <begin position="3548"/>
        <end position="3559"/>
    </location>
</feature>
<feature type="compositionally biased region" description="Basic residues" evidence="1">
    <location>
        <begin position="4380"/>
        <end position="4399"/>
    </location>
</feature>
<feature type="region of interest" description="Disordered" evidence="1">
    <location>
        <begin position="3265"/>
        <end position="3290"/>
    </location>
</feature>
<feature type="region of interest" description="Disordered" evidence="1">
    <location>
        <begin position="2887"/>
        <end position="2917"/>
    </location>
</feature>
<feature type="compositionally biased region" description="Acidic residues" evidence="1">
    <location>
        <begin position="3839"/>
        <end position="3848"/>
    </location>
</feature>
<feature type="region of interest" description="Disordered" evidence="1">
    <location>
        <begin position="3044"/>
        <end position="3063"/>
    </location>
</feature>
<feature type="compositionally biased region" description="Basic and acidic residues" evidence="1">
    <location>
        <begin position="4366"/>
        <end position="4379"/>
    </location>
</feature>
<feature type="compositionally biased region" description="Basic and acidic residues" evidence="1">
    <location>
        <begin position="3977"/>
        <end position="3997"/>
    </location>
</feature>
<comment type="caution">
    <text evidence="2">The sequence shown here is derived from an EMBL/GenBank/DDBJ whole genome shotgun (WGS) entry which is preliminary data.</text>
</comment>
<feature type="compositionally biased region" description="Polar residues" evidence="1">
    <location>
        <begin position="671"/>
        <end position="681"/>
    </location>
</feature>
<evidence type="ECO:0000256" key="1">
    <source>
        <dbReference type="SAM" id="MobiDB-lite"/>
    </source>
</evidence>
<feature type="compositionally biased region" description="Basic and acidic residues" evidence="1">
    <location>
        <begin position="137"/>
        <end position="154"/>
    </location>
</feature>
<feature type="compositionally biased region" description="Basic and acidic residues" evidence="1">
    <location>
        <begin position="4576"/>
        <end position="4590"/>
    </location>
</feature>
<reference evidence="2 3" key="1">
    <citation type="journal article" date="2021" name="Elife">
        <title>Chloroplast acquisition without the gene transfer in kleptoplastic sea slugs, Plakobranchus ocellatus.</title>
        <authorList>
            <person name="Maeda T."/>
            <person name="Takahashi S."/>
            <person name="Yoshida T."/>
            <person name="Shimamura S."/>
            <person name="Takaki Y."/>
            <person name="Nagai Y."/>
            <person name="Toyoda A."/>
            <person name="Suzuki Y."/>
            <person name="Arimoto A."/>
            <person name="Ishii H."/>
            <person name="Satoh N."/>
            <person name="Nishiyama T."/>
            <person name="Hasebe M."/>
            <person name="Maruyama T."/>
            <person name="Minagawa J."/>
            <person name="Obokata J."/>
            <person name="Shigenobu S."/>
        </authorList>
    </citation>
    <scope>NUCLEOTIDE SEQUENCE [LARGE SCALE GENOMIC DNA]</scope>
</reference>
<feature type="compositionally biased region" description="Basic and acidic residues" evidence="1">
    <location>
        <begin position="3807"/>
        <end position="3838"/>
    </location>
</feature>
<feature type="compositionally biased region" description="Polar residues" evidence="1">
    <location>
        <begin position="779"/>
        <end position="800"/>
    </location>
</feature>
<accession>A0AAV4IQY7</accession>
<feature type="region of interest" description="Disordered" evidence="1">
    <location>
        <begin position="4364"/>
        <end position="4645"/>
    </location>
</feature>
<feature type="region of interest" description="Disordered" evidence="1">
    <location>
        <begin position="776"/>
        <end position="800"/>
    </location>
</feature>
<gene>
    <name evidence="2" type="ORF">ElyMa_001339700</name>
</gene>
<feature type="region of interest" description="Disordered" evidence="1">
    <location>
        <begin position="132"/>
        <end position="249"/>
    </location>
</feature>
<feature type="compositionally biased region" description="Basic and acidic residues" evidence="1">
    <location>
        <begin position="4440"/>
        <end position="4454"/>
    </location>
</feature>
<feature type="region of interest" description="Disordered" evidence="1">
    <location>
        <begin position="661"/>
        <end position="687"/>
    </location>
</feature>
<feature type="region of interest" description="Disordered" evidence="1">
    <location>
        <begin position="718"/>
        <end position="747"/>
    </location>
</feature>
<feature type="compositionally biased region" description="Basic and acidic residues" evidence="1">
    <location>
        <begin position="4400"/>
        <end position="4411"/>
    </location>
</feature>
<feature type="compositionally biased region" description="Basic residues" evidence="1">
    <location>
        <begin position="4425"/>
        <end position="4439"/>
    </location>
</feature>
<feature type="compositionally biased region" description="Basic and acidic residues" evidence="1">
    <location>
        <begin position="2898"/>
        <end position="2912"/>
    </location>
</feature>
<feature type="region of interest" description="Disordered" evidence="1">
    <location>
        <begin position="3536"/>
        <end position="3559"/>
    </location>
</feature>
<feature type="compositionally biased region" description="Acidic residues" evidence="1">
    <location>
        <begin position="4251"/>
        <end position="4294"/>
    </location>
</feature>
<feature type="region of interest" description="Disordered" evidence="1">
    <location>
        <begin position="385"/>
        <end position="434"/>
    </location>
</feature>
<keyword evidence="3" id="KW-1185">Reference proteome</keyword>
<name>A0AAV4IQY7_9GAST</name>
<feature type="compositionally biased region" description="Basic and acidic residues" evidence="1">
    <location>
        <begin position="737"/>
        <end position="747"/>
    </location>
</feature>
<feature type="region of interest" description="Disordered" evidence="1">
    <location>
        <begin position="4213"/>
        <end position="4303"/>
    </location>
</feature>
<protein>
    <submittedName>
        <fullName evidence="2">Uncharacterized protein</fullName>
    </submittedName>
</protein>
<feature type="compositionally biased region" description="Polar residues" evidence="1">
    <location>
        <begin position="987"/>
        <end position="1002"/>
    </location>
</feature>
<feature type="compositionally biased region" description="Basic and acidic residues" evidence="1">
    <location>
        <begin position="4465"/>
        <end position="4495"/>
    </location>
</feature>
<feature type="region of interest" description="Disordered" evidence="1">
    <location>
        <begin position="3977"/>
        <end position="4000"/>
    </location>
</feature>
<feature type="region of interest" description="Disordered" evidence="1">
    <location>
        <begin position="1"/>
        <end position="28"/>
    </location>
</feature>
<feature type="compositionally biased region" description="Basic and acidic residues" evidence="1">
    <location>
        <begin position="3268"/>
        <end position="3282"/>
    </location>
</feature>
<feature type="region of interest" description="Disordered" evidence="1">
    <location>
        <begin position="529"/>
        <end position="575"/>
    </location>
</feature>
<proteinExistence type="predicted"/>
<feature type="compositionally biased region" description="Basic and acidic residues" evidence="1">
    <location>
        <begin position="239"/>
        <end position="249"/>
    </location>
</feature>
<feature type="region of interest" description="Disordered" evidence="1">
    <location>
        <begin position="2473"/>
        <end position="2493"/>
    </location>
</feature>
<feature type="region of interest" description="Disordered" evidence="1">
    <location>
        <begin position="2403"/>
        <end position="2432"/>
    </location>
</feature>
<feature type="compositionally biased region" description="Basic and acidic residues" evidence="1">
    <location>
        <begin position="4213"/>
        <end position="4250"/>
    </location>
</feature>
<evidence type="ECO:0000313" key="3">
    <source>
        <dbReference type="Proteomes" id="UP000762676"/>
    </source>
</evidence>
<feature type="compositionally biased region" description="Basic and acidic residues" evidence="1">
    <location>
        <begin position="3849"/>
        <end position="3866"/>
    </location>
</feature>
<feature type="region of interest" description="Disordered" evidence="1">
    <location>
        <begin position="3807"/>
        <end position="3934"/>
    </location>
</feature>
<feature type="compositionally biased region" description="Basic and acidic residues" evidence="1">
    <location>
        <begin position="3891"/>
        <end position="3933"/>
    </location>
</feature>
<organism evidence="2 3">
    <name type="scientific">Elysia marginata</name>
    <dbReference type="NCBI Taxonomy" id="1093978"/>
    <lineage>
        <taxon>Eukaryota</taxon>
        <taxon>Metazoa</taxon>
        <taxon>Spiralia</taxon>
        <taxon>Lophotrochozoa</taxon>
        <taxon>Mollusca</taxon>
        <taxon>Gastropoda</taxon>
        <taxon>Heterobranchia</taxon>
        <taxon>Euthyneura</taxon>
        <taxon>Panpulmonata</taxon>
        <taxon>Sacoglossa</taxon>
        <taxon>Placobranchoidea</taxon>
        <taxon>Plakobranchidae</taxon>
        <taxon>Elysia</taxon>
    </lineage>
</organism>
<feature type="compositionally biased region" description="Acidic residues" evidence="1">
    <location>
        <begin position="544"/>
        <end position="557"/>
    </location>
</feature>
<sequence>MEKDIRRCEAHDVAGAKETPDTEWKMSQEKINSFDDQYYLEKSENSLKRNDSISTALQAEFMRYPSSPPPPPQPLKRPADQLWTDEYCWAWAFNGKDGQGDWGSDAHQAGVDQEREYLKLWMGTILTAADPRDEEGLERIETTEMVTGDREERQTNSSASFVDSLENARSLETSGPSRTHVLTLPSKSNSVSNVDSGFTTTPESPLEGHKLGNVRPQNLSVTSPVDLIVKDSPSSLQGPDRDEKSDVSNRDLYMSMSDDTGMFLSTSTILSDRMSGSFEALSETMSPGEGMYEAHEDDYDNEAFDTFYKDQPSFPLAGGSDMTGGGSDLTNLTHSGFHNMYDSEFPETRIFKNKSTNQIDVPQYSKSLTSSSVDDGSKEIVRRIGSKPTASSSGGSSSVDDVSQLPTETNEKSFRLNYRNGNARSKRYHSNPEYTKQTLKDLLPNLSTQRAAPDDDGLSTSVDDITFDPPPLSISCSDNEFFRSVSRLDTFSNREMGYDTFSSSVDNIQSLSAGKVRDFGKRRLYKMRTRGSSVDDASQHDSSDGDSVDPCIDETDEAASCHESDQQNKNIDGNDSDQCIVLKKVAKSDTEKIPTRKGSFSEDEMKLHAKGVEKVVYDNTCNLSEEKYISQCLLQPGVPVFHSASERPSGKTKKDFLATTEATEKEKALPKTSSSETSRASHGNAVKTEKSYLQIKTEKLHSSTKILETRKLRSTEKRVSSSVKILPKASNPPVDHQLSKNIDDTPQSDRNKIECHIFLPPGFTSSISVHGGNLAMQRSDASSNSKPQESLAQSNKTSQNFGEGISTKLFTEKSAKKVLEIQSVSKTHKEKCQPRQDILNYNALQTDDSSNQMLSLTQASIFLSNSKSPAGVHKLVSATRGYDEDYGLKQPLFVKQQHLIVPLLLDLGEHPTIVSNSALLVKVRRKRRLINVACERIEHEALAVPIATVNVIDKYTSDLISTDHSIESKEGLIFKDHQASKTHLRNIPNSTGASDNNASPQTGEKLDRYYVGPGEDKNPSMKKDVLLKTSHSFTDASKNEDLAEQPICNTNLSVTTGSSTPNDIVINEDTIPQHQQSALQDMEHSAAYLHTEKIQIISEVSKSSNIPYTYYDSIPSCAIEAPDWLVTCSEAIDCFDQPPHCDDHISNRPATPEAFLDSDVLPKSSCSLQEITRVLPSFSESFSEDTDIELGSESYTQRSFDYSVEGHEDDEVLHSLPCSLQNNTVSETSRVGKILSTSQSSCSKGYLETKGIPISSKTEKLRPDSKCLLVYLEAEGIGSKDEVHCLDENSLESLRKPHEDSFKSLEQDIEEISLGLDETLKMYDWFDCLCQGKTDEKSKMHTETENALKNYEPALIRVDGFESDSFQVQTQPLSNEVDVDQPVEETGEGEVNEEIATFWLGDRRTESYDWLATASESIEREKAAGFAIALKRPNSPEAMNDQFFKPIIEKNLQELGHPEAKQTQVIDNFNPDSDVDLADGIQSELLGNENIDWYEDGLGHLWKKHKSIDIQSKRETSNVQEDLEKSLENIPIGIYDTIQMYDWFDSLTEQNTKNFQGKSESDLEFFEPQIIKTNESEPQSSSIQAFQDSDPMQSDVETKECTNWHSVTMSNRRNVYLSDNKANIKEVKSQDMEPTIIAIDPNEVKISSHESIQERSAVCISKEESDKSLEGELKGIHIGLGETLQMYDWFDSLCDHEPPNKDGLAHKSECDDGTFAHNLISVHEIEVESCRPVNVLGELEAEQLHVADPAGTEQEDKNILAHENGPSGDVYLQSFVKTSLESVDAVSLHTPDASQPSVITDEISNDLVNRGDVFLDSFDSGLIRVYDWISTASDTVEQEQITSFASFCLERPCSPEAMDDAFIKPIIERNVNELGSPEPKHEIVLDFSTSFLPENDIEFGIFEKRDEDTTQQDLDGIRIGLHETLQMYDWFDSLYENEKEAGKEMIDNARLNNEIYESNEIKIDASQLEPMYIAIQADLQASEPKNNEENVTGDVRMMPRIESYCERDTLEESMKEVYESNEIKIDAPQQEPACVSIHTDFHESESNYNEEEEARETLMMTIVDDNFEPDVNDASTIEICEWINTISDSVEKEEVKDFSSASLERPRSPEAMDDDFIKPIIERNIQELGLPETQYKGTVDFFNSFSLEDDIEFGSEINDQSIDTSHVNWFDHESNELSEPELTEQKVFEKRDEDTTLQDLDGIRIGRHETLQMYNWFDSLYENKSEIGKELIGNTIFNDQVYESNEIEIDASHLDPVCISIQADLQESKHKDNEDIDKRETSKTPSVEANFEQDINDDCIIEVSEWLNTVSDSVEKEEVKDFSSASLERPSSPEAVDDDFIKPIIERNMIQLASLEPKHEINLAFSNSILPENYIEFGSDIQDQSFHTSKINSYDQDIHEHFELDTQKQKKSEKADLPESEPKDNEDNDKRETLMTPSVEANFEQDVNDDCTIEVYEWLNTVSDSVEKEEVKDFSSASLERPSSPEATDDDFIKPTIQRNVQEQGSPDAQRKRIVDFSKSFFLQNDIDFGSKLQDQSMDPTQFNWCDQESDEQLKSEITNQEVFEKTDEVTMQQDIDNIHIGLHETLQIYDWFDSLYEYEKGSEREAVDIKNFNREVYESNVIQIDASQLEPVCVSIQANSQKPVPKDNLESGTGETMMTQSVQTNLQNSASKVFAASLMSEAMDEKNVQYSSETNLLEENGTEERNIRAPEVLEQIKGVDSSPASIDRSVSPDAIDGDFIRPTIDQNLQELHLTHIKEEKTVDFPNSFSIENDIDFGSEIKGQSTNSPEINWCDHESDDLSELEQPTHKILGILEKTNDDELENDLNCTHISLHETIRIYDWFDSLYENAKKRCDGINDDTKSHEDAYQSTEIKIDQSQIEPIGISVEAGVQKRKAKDNSESEIREKRKPQDIQTSSVLDLKEKENDKVRECVVTASDPIEQHQMTDFFSAPLERPCSPEATDDEVFKPMVEKKLQESSLLQGKSQDCVDFHGSFSTENDIDFGGETQEPCIDTLYLSWFKSLSGNEVGSLLHERHSLGSQTTTSIECERQRNEANDEVDKESSHCDLKKDLKEVHIGLYEILQIYDWFDALNDQETLTKASEPGPKTYKPVSINVNKLEMESLQSTFVARKLSSENQVRGKSGSSQAVELKHADFRDSFALGNDVDFGTDLIEREKMMKVIDWLYSEYSTDNTKTCDPPCMDRSMPASSCSETLQLSSRTLASTTGLKLQAIENGTNAPCSEPNSGVYQKDGFHDMLGALGIVEEPPPHTESHLSQERHHPSTSSFGSADIKDQETIKFFEAFGVIPSSSFVEEMMPMSPTDLLIRPESPLSTADCFEHLKDMPDGQASKIHIFLPKFEDSFDLDAEVEFANADLLPESNRAESPETNIVYDYIIQPVEGTMLENYNGKVMARVSRVDDKKKEFHESGGYAVTDDTTATSLETQNLEEGMESGETQDAQARAAEDADYAERLAEVHSMMAKFSRRVSTDVDRCHLDVINAIDNLVEKMAFELQHGTLTSTEVMQGISNLKSMQHRRLSGSDCENQSTDRDDELSATKDGTFKCDKELSASPSSSLGGAEGVREKLEHEIYDILDDIMSLLGVVSNQKSVGMLESQSLEETQQVQEGDCEMYDYVEKASSKPAVAVPANTPLTEGSFDEDFPGHGFITDLGSTGEEKTEYEAYGKLKQENSCAQSFSKTEGGVQKDVDSQNLESEKGLLFRLETLYYLDKHGRRRISHDQNLLDEPEDRHLLRRHLEESENEERKEYDTSILTGGEQLKPFIQTLNEGLMPENRDIEGKVLEIQNEKKAEYDEAQRKEKLNADENKYKDEEVNKRGEDAEEEEQDDEEKGKYENKEKGGNDNKEDDKEEEEAEEKEYEEEKEEEEEEEEKGGGEEEKKVQGEKGGGEEEKKVQEEEDQKDKEIEHKQHRQPDMQEMLEEQEIQEPYQNIHKAEAENKKINVLEKNQDKIPTLHHELVSDQVKNKETGNEKQVHPKDFTSLSQDKIKLEKAHSVETEDIADKNVYAGVPGSNCLHSSSVSLTKEFAEETDFPQPNEEPLFPWDMSTSQEQMQMSFEEHLTDEVAENIVNRVLASQEQKCLQSNQQRRQAKIIAASPHALENDCRTRTESEGQHLPNVFALDKDESKSCAFVENSKGHHKREDHLSSFETIDLSKEFALDGVECENTATCTQTGIEPLHKEEDFEARSLNCSKENENVSRSMEEKGEHECRQRLIEKKPNCDNPSEKKDQFDGEDDESSDDDEEEEEETDEDDDDSDDDYDEDESYSSEGLDSDSEFVTSQHQERLCDEVASAMSQEIVLMAEVEVAMEDATNPKLSPVSPSVEKVGATAFEQYAMAGRELFVSEGTDLHTKQVETEQTQKRKTMSRSKMRRLQRKKLKQFFKDDGEPDAPKALDAPGQVEAGSSVKKKKKKKKKRKKKKNALEQEKEQELDKQKTSPVIVIQDMLPEKDEGPEEPEKIQIRTEKHLKGKDKEKAAKTSVKVQNRSSDDTLSKTQEKSLKRLQEQKPRIQELGGHTDKQRSVENSKTEKAKRPTWIFTSQNPLIKADEDIGGASCEIPERMGRQPKQEPNEHINGNKAQLLLPSGSSQRRSRSRSRSPAPPSLRRITGQSPRRKPRGNVLEIPKPN</sequence>
<feature type="compositionally biased region" description="Basic and acidic residues" evidence="1">
    <location>
        <begin position="4505"/>
        <end position="4550"/>
    </location>
</feature>
<feature type="compositionally biased region" description="Acidic residues" evidence="1">
    <location>
        <begin position="3867"/>
        <end position="3890"/>
    </location>
</feature>
<evidence type="ECO:0000313" key="2">
    <source>
        <dbReference type="EMBL" id="GFS11127.1"/>
    </source>
</evidence>
<feature type="compositionally biased region" description="Polar residues" evidence="1">
    <location>
        <begin position="185"/>
        <end position="203"/>
    </location>
</feature>
<feature type="compositionally biased region" description="Low complexity" evidence="1">
    <location>
        <begin position="391"/>
        <end position="403"/>
    </location>
</feature>